<organism evidence="2 3">
    <name type="scientific">Aspergillus sergii</name>
    <dbReference type="NCBI Taxonomy" id="1034303"/>
    <lineage>
        <taxon>Eukaryota</taxon>
        <taxon>Fungi</taxon>
        <taxon>Dikarya</taxon>
        <taxon>Ascomycota</taxon>
        <taxon>Pezizomycotina</taxon>
        <taxon>Eurotiomycetes</taxon>
        <taxon>Eurotiomycetidae</taxon>
        <taxon>Eurotiales</taxon>
        <taxon>Aspergillaceae</taxon>
        <taxon>Aspergillus</taxon>
        <taxon>Aspergillus subgen. Circumdati</taxon>
    </lineage>
</organism>
<dbReference type="EMBL" id="ML741851">
    <property type="protein sequence ID" value="KAE8322169.1"/>
    <property type="molecule type" value="Genomic_DNA"/>
</dbReference>
<dbReference type="InterPro" id="IPR053006">
    <property type="entry name" value="Meiosis_regulatory"/>
</dbReference>
<reference evidence="3" key="1">
    <citation type="submission" date="2019-04" db="EMBL/GenBank/DDBJ databases">
        <title>Friends and foes A comparative genomics studyof 23 Aspergillus species from section Flavi.</title>
        <authorList>
            <consortium name="DOE Joint Genome Institute"/>
            <person name="Kjaerbolling I."/>
            <person name="Vesth T."/>
            <person name="Frisvad J.C."/>
            <person name="Nybo J.L."/>
            <person name="Theobald S."/>
            <person name="Kildgaard S."/>
            <person name="Isbrandt T."/>
            <person name="Kuo A."/>
            <person name="Sato A."/>
            <person name="Lyhne E.K."/>
            <person name="Kogle M.E."/>
            <person name="Wiebenga A."/>
            <person name="Kun R.S."/>
            <person name="Lubbers R.J."/>
            <person name="Makela M.R."/>
            <person name="Barry K."/>
            <person name="Chovatia M."/>
            <person name="Clum A."/>
            <person name="Daum C."/>
            <person name="Haridas S."/>
            <person name="He G."/>
            <person name="LaButti K."/>
            <person name="Lipzen A."/>
            <person name="Mondo S."/>
            <person name="Riley R."/>
            <person name="Salamov A."/>
            <person name="Simmons B.A."/>
            <person name="Magnuson J.K."/>
            <person name="Henrissat B."/>
            <person name="Mortensen U.H."/>
            <person name="Larsen T.O."/>
            <person name="Devries R.P."/>
            <person name="Grigoriev I.V."/>
            <person name="Machida M."/>
            <person name="Baker S.E."/>
            <person name="Andersen M.R."/>
        </authorList>
    </citation>
    <scope>NUCLEOTIDE SEQUENCE [LARGE SCALE GENOMIC DNA]</scope>
    <source>
        <strain evidence="3">CBS 130017</strain>
    </source>
</reference>
<dbReference type="InterPro" id="IPR018306">
    <property type="entry name" value="Phage_T5_Orf172_DNA-bd"/>
</dbReference>
<protein>
    <submittedName>
        <fullName evidence="2">T5orf172 domain-containing protein</fullName>
    </submittedName>
</protein>
<sequence length="302" mass="34277">MLCLAITKRDIQCSNRAKPGNNLCGTHLKSKIVTLVSDNEPTSDSSEEAEATPEVNDLIEAVKDMGLESSPSRFDGDETLWEDEIRVGGRHESEDPELINLHSPECVAPIGILSAQSTPSRRPNPTLSIPAIASDPHALFESPTNYIPPELHETLQFDLLRILEQPPDKYAGVVYICHVQYKQRRVSDTKVIKIGVTSDVRQRLKAHFNNCAHTSLRLITFYPRSESKSDNRKQIPNRYQVEKLIHTALRQFKYDKRCGCGKTHQELFEIHKDELDNMLDTVEHWVSWSERKFGHVLVPCGE</sequence>
<dbReference type="SMART" id="SM00974">
    <property type="entry name" value="T5orf172"/>
    <property type="match status" value="1"/>
</dbReference>
<evidence type="ECO:0000259" key="1">
    <source>
        <dbReference type="SMART" id="SM00974"/>
    </source>
</evidence>
<dbReference type="PANTHER" id="PTHR28094">
    <property type="entry name" value="MEIOTICALLY UP-REGULATED GENE 113 PROTEIN"/>
    <property type="match status" value="1"/>
</dbReference>
<dbReference type="Proteomes" id="UP000325945">
    <property type="component" value="Unassembled WGS sequence"/>
</dbReference>
<evidence type="ECO:0000313" key="3">
    <source>
        <dbReference type="Proteomes" id="UP000325945"/>
    </source>
</evidence>
<dbReference type="PANTHER" id="PTHR28094:SF1">
    <property type="entry name" value="MEIOTICALLY UP-REGULATED GENE 113 PROTEIN"/>
    <property type="match status" value="1"/>
</dbReference>
<feature type="domain" description="Bacteriophage T5 Orf172 DNA-binding" evidence="1">
    <location>
        <begin position="186"/>
        <end position="282"/>
    </location>
</feature>
<evidence type="ECO:0000313" key="2">
    <source>
        <dbReference type="EMBL" id="KAE8322169.1"/>
    </source>
</evidence>
<keyword evidence="3" id="KW-1185">Reference proteome</keyword>
<accession>A0A5N6WQP0</accession>
<dbReference type="Pfam" id="PF10544">
    <property type="entry name" value="T5orf172"/>
    <property type="match status" value="1"/>
</dbReference>
<gene>
    <name evidence="2" type="ORF">BDV39DRAFT_184306</name>
</gene>
<proteinExistence type="predicted"/>
<name>A0A5N6WQP0_9EURO</name>
<dbReference type="AlphaFoldDB" id="A0A5N6WQP0"/>